<organism evidence="14 15">
    <name type="scientific">Morchella conica CCBAS932</name>
    <dbReference type="NCBI Taxonomy" id="1392247"/>
    <lineage>
        <taxon>Eukaryota</taxon>
        <taxon>Fungi</taxon>
        <taxon>Dikarya</taxon>
        <taxon>Ascomycota</taxon>
        <taxon>Pezizomycotina</taxon>
        <taxon>Pezizomycetes</taxon>
        <taxon>Pezizales</taxon>
        <taxon>Morchellaceae</taxon>
        <taxon>Morchella</taxon>
    </lineage>
</organism>
<dbReference type="EMBL" id="ML119143">
    <property type="protein sequence ID" value="RPB10392.1"/>
    <property type="molecule type" value="Genomic_DNA"/>
</dbReference>
<feature type="region of interest" description="Disordered" evidence="12">
    <location>
        <begin position="341"/>
        <end position="362"/>
    </location>
</feature>
<dbReference type="Gene3D" id="3.40.50.720">
    <property type="entry name" value="NAD(P)-binding Rossmann-like Domain"/>
    <property type="match status" value="1"/>
</dbReference>
<comment type="subcellular location">
    <subcellularLocation>
        <location evidence="1">Endoplasmic reticulum</location>
    </subcellularLocation>
</comment>
<comment type="pathway">
    <text evidence="2">Lipid metabolism; sphingolipid metabolism.</text>
</comment>
<evidence type="ECO:0000256" key="13">
    <source>
        <dbReference type="SAM" id="Phobius"/>
    </source>
</evidence>
<evidence type="ECO:0000256" key="5">
    <source>
        <dbReference type="ARBA" id="ARBA00022857"/>
    </source>
</evidence>
<dbReference type="STRING" id="1392247.A0A3N4KM46"/>
<dbReference type="InterPro" id="IPR045022">
    <property type="entry name" value="KDSR-like"/>
</dbReference>
<evidence type="ECO:0000256" key="4">
    <source>
        <dbReference type="ARBA" id="ARBA00022824"/>
    </source>
</evidence>
<dbReference type="EC" id="1.1.1.102" evidence="9"/>
<accession>A0A3N4KM46</accession>
<evidence type="ECO:0000256" key="7">
    <source>
        <dbReference type="ARBA" id="ARBA00023002"/>
    </source>
</evidence>
<dbReference type="CDD" id="cd08939">
    <property type="entry name" value="KDSR-like_SDR_c"/>
    <property type="match status" value="1"/>
</dbReference>
<dbReference type="InParanoid" id="A0A3N4KM46"/>
<keyword evidence="7" id="KW-0560">Oxidoreductase</keyword>
<dbReference type="Pfam" id="PF00106">
    <property type="entry name" value="adh_short"/>
    <property type="match status" value="1"/>
</dbReference>
<dbReference type="InterPro" id="IPR002347">
    <property type="entry name" value="SDR_fam"/>
</dbReference>
<dbReference type="GO" id="GO:0047560">
    <property type="term" value="F:3-dehydrosphinganine reductase activity"/>
    <property type="evidence" value="ECO:0007669"/>
    <property type="project" value="UniProtKB-EC"/>
</dbReference>
<dbReference type="OrthoDB" id="10267115at2759"/>
<reference evidence="14 15" key="1">
    <citation type="journal article" date="2018" name="Nat. Ecol. Evol.">
        <title>Pezizomycetes genomes reveal the molecular basis of ectomycorrhizal truffle lifestyle.</title>
        <authorList>
            <person name="Murat C."/>
            <person name="Payen T."/>
            <person name="Noel B."/>
            <person name="Kuo A."/>
            <person name="Morin E."/>
            <person name="Chen J."/>
            <person name="Kohler A."/>
            <person name="Krizsan K."/>
            <person name="Balestrini R."/>
            <person name="Da Silva C."/>
            <person name="Montanini B."/>
            <person name="Hainaut M."/>
            <person name="Levati E."/>
            <person name="Barry K.W."/>
            <person name="Belfiori B."/>
            <person name="Cichocki N."/>
            <person name="Clum A."/>
            <person name="Dockter R.B."/>
            <person name="Fauchery L."/>
            <person name="Guy J."/>
            <person name="Iotti M."/>
            <person name="Le Tacon F."/>
            <person name="Lindquist E.A."/>
            <person name="Lipzen A."/>
            <person name="Malagnac F."/>
            <person name="Mello A."/>
            <person name="Molinier V."/>
            <person name="Miyauchi S."/>
            <person name="Poulain J."/>
            <person name="Riccioni C."/>
            <person name="Rubini A."/>
            <person name="Sitrit Y."/>
            <person name="Splivallo R."/>
            <person name="Traeger S."/>
            <person name="Wang M."/>
            <person name="Zifcakova L."/>
            <person name="Wipf D."/>
            <person name="Zambonelli A."/>
            <person name="Paolocci F."/>
            <person name="Nowrousian M."/>
            <person name="Ottonello S."/>
            <person name="Baldrian P."/>
            <person name="Spatafora J.W."/>
            <person name="Henrissat B."/>
            <person name="Nagy L.G."/>
            <person name="Aury J.M."/>
            <person name="Wincker P."/>
            <person name="Grigoriev I.V."/>
            <person name="Bonfante P."/>
            <person name="Martin F.M."/>
        </authorList>
    </citation>
    <scope>NUCLEOTIDE SEQUENCE [LARGE SCALE GENOMIC DNA]</scope>
    <source>
        <strain evidence="14 15">CCBAS932</strain>
    </source>
</reference>
<evidence type="ECO:0000256" key="8">
    <source>
        <dbReference type="ARBA" id="ARBA00023098"/>
    </source>
</evidence>
<evidence type="ECO:0000256" key="3">
    <source>
        <dbReference type="ARBA" id="ARBA00004991"/>
    </source>
</evidence>
<protein>
    <recommendedName>
        <fullName evidence="9">3-dehydrosphinganine reductase</fullName>
        <ecNumber evidence="9">1.1.1.102</ecNumber>
    </recommendedName>
</protein>
<feature type="transmembrane region" description="Helical" evidence="13">
    <location>
        <begin position="302"/>
        <end position="319"/>
    </location>
</feature>
<dbReference type="FunCoup" id="A0A3N4KM46">
    <property type="interactions" value="101"/>
</dbReference>
<dbReference type="PANTHER" id="PTHR43550">
    <property type="entry name" value="3-KETODIHYDROSPHINGOSINE REDUCTASE"/>
    <property type="match status" value="1"/>
</dbReference>
<name>A0A3N4KM46_9PEZI</name>
<evidence type="ECO:0000313" key="14">
    <source>
        <dbReference type="EMBL" id="RPB10392.1"/>
    </source>
</evidence>
<keyword evidence="8" id="KW-0443">Lipid metabolism</keyword>
<gene>
    <name evidence="14" type="ORF">P167DRAFT_253328</name>
</gene>
<dbReference type="InterPro" id="IPR036291">
    <property type="entry name" value="NAD(P)-bd_dom_sf"/>
</dbReference>
<sequence length="362" mass="39205">MPFPVPSASTLTIAAATTAAVTIPPTIYNMFWGENKLPVEGRLVVITGGSQGMGLSVAKLLSKKGASIAIVARNPTKLASALAEIEACALHPGTQTFHAVSADLTQASECARMLDEIRVWGGVPDIVWTCAGFAVPGFFKDLSAQQLEEQVRTNYFSVMFTAHAAINMMMRYPLRKGVPRRHLVFTSTVMAFYTIAGYNAYSPAKAAIRTLADGLRQECILYDIDVHCCFPATIYSPGFEVEQTLKPELTKILEGSDEGQTPDVVAEACVKGLEKGQSLVVTNMLGEAMRSACWGGSPRGCWWWDTLLSWVVAVVWLVLGRMMDGDVHKYVKKHGIPMRGKKAAGPREGGIGGPGERTQMFL</sequence>
<dbReference type="PRINTS" id="PR00081">
    <property type="entry name" value="GDHRDH"/>
</dbReference>
<evidence type="ECO:0000256" key="11">
    <source>
        <dbReference type="ARBA" id="ARBA00048930"/>
    </source>
</evidence>
<evidence type="ECO:0000313" key="15">
    <source>
        <dbReference type="Proteomes" id="UP000277580"/>
    </source>
</evidence>
<comment type="pathway">
    <text evidence="3">Sphingolipid metabolism.</text>
</comment>
<keyword evidence="15" id="KW-1185">Reference proteome</keyword>
<evidence type="ECO:0000256" key="1">
    <source>
        <dbReference type="ARBA" id="ARBA00004240"/>
    </source>
</evidence>
<keyword evidence="13" id="KW-0812">Transmembrane</keyword>
<keyword evidence="5" id="KW-0521">NADP</keyword>
<evidence type="ECO:0000256" key="12">
    <source>
        <dbReference type="SAM" id="MobiDB-lite"/>
    </source>
</evidence>
<evidence type="ECO:0000256" key="6">
    <source>
        <dbReference type="ARBA" id="ARBA00022919"/>
    </source>
</evidence>
<dbReference type="AlphaFoldDB" id="A0A3N4KM46"/>
<dbReference type="SUPFAM" id="SSF51735">
    <property type="entry name" value="NAD(P)-binding Rossmann-fold domains"/>
    <property type="match status" value="1"/>
</dbReference>
<evidence type="ECO:0000256" key="2">
    <source>
        <dbReference type="ARBA" id="ARBA00004760"/>
    </source>
</evidence>
<proteinExistence type="predicted"/>
<evidence type="ECO:0000256" key="9">
    <source>
        <dbReference type="ARBA" id="ARBA00026112"/>
    </source>
</evidence>
<dbReference type="GO" id="GO:0030148">
    <property type="term" value="P:sphingolipid biosynthetic process"/>
    <property type="evidence" value="ECO:0007669"/>
    <property type="project" value="InterPro"/>
</dbReference>
<evidence type="ECO:0000256" key="10">
    <source>
        <dbReference type="ARBA" id="ARBA00044737"/>
    </source>
</evidence>
<comment type="catalytic activity">
    <reaction evidence="11">
        <text>sphinganine + NADP(+) = 3-oxosphinganine + NADPH + H(+)</text>
        <dbReference type="Rhea" id="RHEA:22640"/>
        <dbReference type="ChEBI" id="CHEBI:15378"/>
        <dbReference type="ChEBI" id="CHEBI:57783"/>
        <dbReference type="ChEBI" id="CHEBI:57817"/>
        <dbReference type="ChEBI" id="CHEBI:58299"/>
        <dbReference type="ChEBI" id="CHEBI:58349"/>
        <dbReference type="EC" id="1.1.1.102"/>
    </reaction>
    <physiologicalReaction direction="right-to-left" evidence="11">
        <dbReference type="Rhea" id="RHEA:22642"/>
    </physiologicalReaction>
</comment>
<comment type="function">
    <text evidence="10">Catalyzes the reduction of 3'-oxosphinganine (3-ketodihydrosphingosine/KDS) to sphinganine (dihydrosphingosine/DHS), the second step of de novo sphingolipid biosynthesis.</text>
</comment>
<keyword evidence="4" id="KW-0256">Endoplasmic reticulum</keyword>
<dbReference type="GO" id="GO:0005789">
    <property type="term" value="C:endoplasmic reticulum membrane"/>
    <property type="evidence" value="ECO:0007669"/>
    <property type="project" value="TreeGrafter"/>
</dbReference>
<keyword evidence="6" id="KW-0746">Sphingolipid metabolism</keyword>
<keyword evidence="13" id="KW-1133">Transmembrane helix</keyword>
<dbReference type="Proteomes" id="UP000277580">
    <property type="component" value="Unassembled WGS sequence"/>
</dbReference>
<dbReference type="GO" id="GO:0006666">
    <property type="term" value="P:3-keto-sphinganine metabolic process"/>
    <property type="evidence" value="ECO:0007669"/>
    <property type="project" value="InterPro"/>
</dbReference>
<feature type="transmembrane region" description="Helical" evidence="13">
    <location>
        <begin position="182"/>
        <end position="201"/>
    </location>
</feature>
<keyword evidence="13" id="KW-0472">Membrane</keyword>
<dbReference type="PANTHER" id="PTHR43550:SF3">
    <property type="entry name" value="3-KETODIHYDROSPHINGOSINE REDUCTASE"/>
    <property type="match status" value="1"/>
</dbReference>